<organism evidence="2 3">
    <name type="scientific">Micromonospora nigra</name>
    <dbReference type="NCBI Taxonomy" id="145857"/>
    <lineage>
        <taxon>Bacteria</taxon>
        <taxon>Bacillati</taxon>
        <taxon>Actinomycetota</taxon>
        <taxon>Actinomycetes</taxon>
        <taxon>Micromonosporales</taxon>
        <taxon>Micromonosporaceae</taxon>
        <taxon>Micromonospora</taxon>
    </lineage>
</organism>
<name>A0A1C6R7I2_9ACTN</name>
<proteinExistence type="predicted"/>
<feature type="region of interest" description="Disordered" evidence="1">
    <location>
        <begin position="153"/>
        <end position="185"/>
    </location>
</feature>
<reference evidence="2 3" key="1">
    <citation type="submission" date="2016-06" db="EMBL/GenBank/DDBJ databases">
        <authorList>
            <person name="Kjaerup R.B."/>
            <person name="Dalgaard T.S."/>
            <person name="Juul-Madsen H.R."/>
        </authorList>
    </citation>
    <scope>NUCLEOTIDE SEQUENCE [LARGE SCALE GENOMIC DNA]</scope>
    <source>
        <strain evidence="2 3">DSM 43818</strain>
    </source>
</reference>
<sequence>MDPHGDGPAPDVEPYGCAVCRIPLNAYKRPGKPVAFLHPDRATADHAPDPVPLSQLPTVETVCDFCSAPNPVASFAFSSLEIIAVDENDTPAMTQDLGGNWAACEGCARLVEIRDVAGLTARAAARARRRGIPAPMETFGPLHQALFAATPTTPPRRPLHVTAQPAPPTAAPAANPSRPAAPPEVRALRPHTLPKVRDRLVKFWRTSGPAFLLAALTDGARYPIPGHMLPGAPLDAPAADIDFTNPEPLSQYTALMANHIENGRMFWVDNDFTALAAHAARDLSDVRALPAELPAPDGLLVWQTPICHVTEPEAGAVLPIIAAQWGPIPGGVWVTFYTPAETVVHGRHLTEREMQELRERIGWLAPVNTGAGLHYGKTYTPATEQSRAMLAALIATWILTTQPDAELTDEPADKATRKAYHRTNRPAPVVRLVRLRRKQQARTDAPVSATARTYTRRWWVRGFFREQPYGPRGTLRRRTYVRPHLKGPADAPLILTEQVRVLGSPTTPAQK</sequence>
<dbReference type="Proteomes" id="UP000199699">
    <property type="component" value="Unassembled WGS sequence"/>
</dbReference>
<accession>A0A1C6R7I2</accession>
<dbReference type="EMBL" id="FMHT01000002">
    <property type="protein sequence ID" value="SCL12904.1"/>
    <property type="molecule type" value="Genomic_DNA"/>
</dbReference>
<evidence type="ECO:0000256" key="1">
    <source>
        <dbReference type="SAM" id="MobiDB-lite"/>
    </source>
</evidence>
<protein>
    <submittedName>
        <fullName evidence="2">Uncharacterized protein</fullName>
    </submittedName>
</protein>
<keyword evidence="3" id="KW-1185">Reference proteome</keyword>
<dbReference type="OrthoDB" id="3360929at2"/>
<dbReference type="AlphaFoldDB" id="A0A1C6R7I2"/>
<dbReference type="RefSeq" id="WP_091074658.1">
    <property type="nucleotide sequence ID" value="NZ_FMHT01000002.1"/>
</dbReference>
<evidence type="ECO:0000313" key="2">
    <source>
        <dbReference type="EMBL" id="SCL12904.1"/>
    </source>
</evidence>
<gene>
    <name evidence="2" type="ORF">GA0070616_0059</name>
</gene>
<evidence type="ECO:0000313" key="3">
    <source>
        <dbReference type="Proteomes" id="UP000199699"/>
    </source>
</evidence>